<accession>A0A1J5T1Z1</accession>
<dbReference type="GO" id="GO:0005524">
    <property type="term" value="F:ATP binding"/>
    <property type="evidence" value="ECO:0007669"/>
    <property type="project" value="InterPro"/>
</dbReference>
<reference evidence="1" key="1">
    <citation type="submission" date="2016-10" db="EMBL/GenBank/DDBJ databases">
        <title>Sequence of Gallionella enrichment culture.</title>
        <authorList>
            <person name="Poehlein A."/>
            <person name="Muehling M."/>
            <person name="Daniel R."/>
        </authorList>
    </citation>
    <scope>NUCLEOTIDE SEQUENCE</scope>
</reference>
<protein>
    <submittedName>
        <fullName evidence="1">Carbamoyl phosphate synthase-like protein</fullName>
    </submittedName>
</protein>
<comment type="caution">
    <text evidence="1">The sequence shown here is derived from an EMBL/GenBank/DDBJ whole genome shotgun (WGS) entry which is preliminary data.</text>
</comment>
<proteinExistence type="predicted"/>
<sequence>MWVVYFPVSFYYAYLSVRARSLFFFSASNPTIETGGMFFESKWKIFQLIPTEYFPPTIFIDESESFDLIEQKMKNASISFPVIAKPDRGERGWMVKKINSISELEAYHRTAKISFLIQSYINYPLEFSIFYYRNPNSENGIISSVTFKKLLTVTGDGISTVDELIKKNNRAFLQYKKLKQNKQIDFDCILKHGEAEVLVPYGNHVRGAMFLDYNHIIDKNLIETFNSISKKIKGFYFGRFDLRCSSIEDLKQGKNISILELNGAGAEPAHIYDPGFSFFKAQLVLAKHYKMMFQAASENKKRGIEYMTYQLYRNTKKSEKEYKQKASLI</sequence>
<dbReference type="EMBL" id="MLJW01000012">
    <property type="protein sequence ID" value="OIR14179.1"/>
    <property type="molecule type" value="Genomic_DNA"/>
</dbReference>
<dbReference type="Gene3D" id="3.30.1490.20">
    <property type="entry name" value="ATP-grasp fold, A domain"/>
    <property type="match status" value="1"/>
</dbReference>
<evidence type="ECO:0000313" key="1">
    <source>
        <dbReference type="EMBL" id="OIR14179.1"/>
    </source>
</evidence>
<name>A0A1J5T1Z1_9ZZZZ</name>
<dbReference type="AlphaFoldDB" id="A0A1J5T1Z1"/>
<gene>
    <name evidence="1" type="ORF">GALL_46400</name>
</gene>
<dbReference type="InterPro" id="IPR013815">
    <property type="entry name" value="ATP_grasp_subdomain_1"/>
</dbReference>
<dbReference type="SUPFAM" id="SSF56059">
    <property type="entry name" value="Glutathione synthetase ATP-binding domain-like"/>
    <property type="match status" value="1"/>
</dbReference>
<organism evidence="1">
    <name type="scientific">mine drainage metagenome</name>
    <dbReference type="NCBI Taxonomy" id="410659"/>
    <lineage>
        <taxon>unclassified sequences</taxon>
        <taxon>metagenomes</taxon>
        <taxon>ecological metagenomes</taxon>
    </lineage>
</organism>